<feature type="domain" description="Myb/SANT-like DNA-binding" evidence="2">
    <location>
        <begin position="5"/>
        <end position="81"/>
    </location>
</feature>
<name>A0A498MQ38_LABRO</name>
<dbReference type="EMBL" id="QBIY01012683">
    <property type="protein sequence ID" value="RXN19185.1"/>
    <property type="molecule type" value="Genomic_DNA"/>
</dbReference>
<accession>A0A498MQ38</accession>
<sequence length="227" mass="25078">MSKERAQYFSAAEQKLLIEGFQEFQSLIKMQGNTAKAAKARREGCQKVADKLNSATTGPTRTWEQVKVKYKNILQNATKKRAEQKKTGGGPAPPRHTPAEELALGLNANRPVVEGIPGGSSSLDQQPGCSSSSTFITVLHNTPSLLPVPMQGVTEACTDSETTLSDDCGLEEVPGNIRLLYKRSLQQKIEYTELKKQKLLGEIELQALMRQKVQLEIELLQKELQNK</sequence>
<reference evidence="3 4" key="1">
    <citation type="submission" date="2018-03" db="EMBL/GenBank/DDBJ databases">
        <title>Draft genome sequence of Rohu Carp (Labeo rohita).</title>
        <authorList>
            <person name="Das P."/>
            <person name="Kushwaha B."/>
            <person name="Joshi C.G."/>
            <person name="Kumar D."/>
            <person name="Nagpure N.S."/>
            <person name="Sahoo L."/>
            <person name="Das S.P."/>
            <person name="Bit A."/>
            <person name="Patnaik S."/>
            <person name="Meher P.K."/>
            <person name="Jayasankar P."/>
            <person name="Koringa P.G."/>
            <person name="Patel N.V."/>
            <person name="Hinsu A.T."/>
            <person name="Kumar R."/>
            <person name="Pandey M."/>
            <person name="Agarwal S."/>
            <person name="Srivastava S."/>
            <person name="Singh M."/>
            <person name="Iquebal M.A."/>
            <person name="Jaiswal S."/>
            <person name="Angadi U.B."/>
            <person name="Kumar N."/>
            <person name="Raza M."/>
            <person name="Shah T.M."/>
            <person name="Rai A."/>
            <person name="Jena J.K."/>
        </authorList>
    </citation>
    <scope>NUCLEOTIDE SEQUENCE [LARGE SCALE GENOMIC DNA]</scope>
    <source>
        <strain evidence="3">DASCIFA01</strain>
        <tissue evidence="3">Testis</tissue>
    </source>
</reference>
<feature type="region of interest" description="Disordered" evidence="1">
    <location>
        <begin position="78"/>
        <end position="98"/>
    </location>
</feature>
<gene>
    <name evidence="3" type="ORF">ROHU_025898</name>
</gene>
<comment type="caution">
    <text evidence="3">The sequence shown here is derived from an EMBL/GenBank/DDBJ whole genome shotgun (WGS) entry which is preliminary data.</text>
</comment>
<evidence type="ECO:0000313" key="3">
    <source>
        <dbReference type="EMBL" id="RXN19185.1"/>
    </source>
</evidence>
<evidence type="ECO:0000259" key="2">
    <source>
        <dbReference type="Pfam" id="PF13873"/>
    </source>
</evidence>
<proteinExistence type="predicted"/>
<dbReference type="AlphaFoldDB" id="A0A498MQ38"/>
<keyword evidence="4" id="KW-1185">Reference proteome</keyword>
<organism evidence="3 4">
    <name type="scientific">Labeo rohita</name>
    <name type="common">Indian major carp</name>
    <name type="synonym">Cyprinus rohita</name>
    <dbReference type="NCBI Taxonomy" id="84645"/>
    <lineage>
        <taxon>Eukaryota</taxon>
        <taxon>Metazoa</taxon>
        <taxon>Chordata</taxon>
        <taxon>Craniata</taxon>
        <taxon>Vertebrata</taxon>
        <taxon>Euteleostomi</taxon>
        <taxon>Actinopterygii</taxon>
        <taxon>Neopterygii</taxon>
        <taxon>Teleostei</taxon>
        <taxon>Ostariophysi</taxon>
        <taxon>Cypriniformes</taxon>
        <taxon>Cyprinidae</taxon>
        <taxon>Labeoninae</taxon>
        <taxon>Labeonini</taxon>
        <taxon>Labeo</taxon>
    </lineage>
</organism>
<evidence type="ECO:0000256" key="1">
    <source>
        <dbReference type="SAM" id="MobiDB-lite"/>
    </source>
</evidence>
<evidence type="ECO:0000313" key="4">
    <source>
        <dbReference type="Proteomes" id="UP000290572"/>
    </source>
</evidence>
<dbReference type="InterPro" id="IPR028002">
    <property type="entry name" value="Myb_DNA-bind_5"/>
</dbReference>
<dbReference type="Proteomes" id="UP000290572">
    <property type="component" value="Unassembled WGS sequence"/>
</dbReference>
<dbReference type="Pfam" id="PF13873">
    <property type="entry name" value="Myb_DNA-bind_5"/>
    <property type="match status" value="1"/>
</dbReference>
<protein>
    <recommendedName>
        <fullName evidence="2">Myb/SANT-like DNA-binding domain-containing protein</fullName>
    </recommendedName>
</protein>